<organism evidence="3 4">
    <name type="scientific">Winogradskyella ouciana</name>
    <dbReference type="NCBI Taxonomy" id="2608631"/>
    <lineage>
        <taxon>Bacteria</taxon>
        <taxon>Pseudomonadati</taxon>
        <taxon>Bacteroidota</taxon>
        <taxon>Flavobacteriia</taxon>
        <taxon>Flavobacteriales</taxon>
        <taxon>Flavobacteriaceae</taxon>
        <taxon>Winogradskyella</taxon>
    </lineage>
</organism>
<dbReference type="NCBIfam" id="TIGR04183">
    <property type="entry name" value="Por_Secre_tail"/>
    <property type="match status" value="1"/>
</dbReference>
<protein>
    <submittedName>
        <fullName evidence="3">T9SS type A sorting domain-containing protein</fullName>
    </submittedName>
</protein>
<dbReference type="Pfam" id="PF18962">
    <property type="entry name" value="Por_Secre_tail"/>
    <property type="match status" value="1"/>
</dbReference>
<reference evidence="3 4" key="1">
    <citation type="submission" date="2019-11" db="EMBL/GenBank/DDBJ databases">
        <title>Winogradskyella ouciana sp. nov., isolated from the hadal seawater of the Mariana Trench.</title>
        <authorList>
            <person name="Liu R."/>
        </authorList>
    </citation>
    <scope>NUCLEOTIDE SEQUENCE [LARGE SCALE GENOMIC DNA]</scope>
    <source>
        <strain evidence="3 4">ZXX205</strain>
    </source>
</reference>
<evidence type="ECO:0000256" key="1">
    <source>
        <dbReference type="ARBA" id="ARBA00022729"/>
    </source>
</evidence>
<keyword evidence="4" id="KW-1185">Reference proteome</keyword>
<dbReference type="Proteomes" id="UP000447545">
    <property type="component" value="Unassembled WGS sequence"/>
</dbReference>
<comment type="caution">
    <text evidence="3">The sequence shown here is derived from an EMBL/GenBank/DDBJ whole genome shotgun (WGS) entry which is preliminary data.</text>
</comment>
<keyword evidence="1" id="KW-0732">Signal</keyword>
<proteinExistence type="predicted"/>
<dbReference type="EMBL" id="WJYA01000004">
    <property type="protein sequence ID" value="MTE26228.1"/>
    <property type="molecule type" value="Genomic_DNA"/>
</dbReference>
<evidence type="ECO:0000313" key="4">
    <source>
        <dbReference type="Proteomes" id="UP000447545"/>
    </source>
</evidence>
<name>A0A7K1GCU1_9FLAO</name>
<feature type="domain" description="Secretion system C-terminal sorting" evidence="2">
    <location>
        <begin position="197"/>
        <end position="262"/>
    </location>
</feature>
<sequence>MKTLLLKREQILSFIILIFCASPLIKAQNNSNDIAASVQSFRLEFNSVNGPSVTRSLQLSFSDNTSDNFDEGYDTKNLLLMQDDLNLLQNGEYYISQAYSPITEDKIANLVFQASGNYNYTIELTTMENMDNQSIRLRDNYTGEIFNLKNSGTYQFSSQQGYFEDRFEVFFKSEETLSQTDFEIEGVDVRYLSVSNTILVSNTNSLDLKGVEIYNISGQKIFSNNTVNDENLIKYELGKINSGIYIVKLVTEKNGLFTKKIILN</sequence>
<dbReference type="RefSeq" id="WP_155088067.1">
    <property type="nucleotide sequence ID" value="NZ_WJYA01000004.1"/>
</dbReference>
<evidence type="ECO:0000313" key="3">
    <source>
        <dbReference type="EMBL" id="MTE26228.1"/>
    </source>
</evidence>
<dbReference type="AlphaFoldDB" id="A0A7K1GCU1"/>
<gene>
    <name evidence="3" type="ORF">F1003_04710</name>
</gene>
<dbReference type="InterPro" id="IPR026444">
    <property type="entry name" value="Secre_tail"/>
</dbReference>
<accession>A0A7K1GCU1</accession>
<evidence type="ECO:0000259" key="2">
    <source>
        <dbReference type="Pfam" id="PF18962"/>
    </source>
</evidence>